<accession>A0A377Z390</accession>
<evidence type="ECO:0000313" key="1">
    <source>
        <dbReference type="EMBL" id="STU59646.1"/>
    </source>
</evidence>
<name>A0A377Z390_KLEPO</name>
<evidence type="ECO:0000313" key="2">
    <source>
        <dbReference type="Proteomes" id="UP000255382"/>
    </source>
</evidence>
<keyword evidence="2" id="KW-1185">Reference proteome</keyword>
<proteinExistence type="predicted"/>
<dbReference type="Proteomes" id="UP000255382">
    <property type="component" value="Unassembled WGS sequence"/>
</dbReference>
<sequence length="52" mass="6276">MQGLLLFTRRFQFLMDFCQTIKTIGYFRRAIKSRVIVQYQLAENLIDTVELF</sequence>
<organism evidence="1 2">
    <name type="scientific">Klebsiella pneumoniae subsp. ozaenae</name>
    <dbReference type="NCBI Taxonomy" id="574"/>
    <lineage>
        <taxon>Bacteria</taxon>
        <taxon>Pseudomonadati</taxon>
        <taxon>Pseudomonadota</taxon>
        <taxon>Gammaproteobacteria</taxon>
        <taxon>Enterobacterales</taxon>
        <taxon>Enterobacteriaceae</taxon>
        <taxon>Klebsiella/Raoultella group</taxon>
        <taxon>Klebsiella</taxon>
        <taxon>Klebsiella pneumoniae complex</taxon>
    </lineage>
</organism>
<dbReference type="EMBL" id="UGLZ01000004">
    <property type="protein sequence ID" value="STU59646.1"/>
    <property type="molecule type" value="Genomic_DNA"/>
</dbReference>
<reference evidence="1 2" key="1">
    <citation type="submission" date="2018-06" db="EMBL/GenBank/DDBJ databases">
        <authorList>
            <consortium name="Pathogen Informatics"/>
            <person name="Doyle S."/>
        </authorList>
    </citation>
    <scope>NUCLEOTIDE SEQUENCE [LARGE SCALE GENOMIC DNA]</scope>
    <source>
        <strain evidence="1 2">NCTC5050</strain>
    </source>
</reference>
<protein>
    <submittedName>
        <fullName evidence="1">Uncharacterized protein</fullName>
    </submittedName>
</protein>
<dbReference type="AlphaFoldDB" id="A0A377Z390"/>
<gene>
    <name evidence="1" type="ORF">NCTC5050_00420</name>
</gene>